<gene>
    <name evidence="1" type="ORF">DD666_04950</name>
</gene>
<organism evidence="1 2">
    <name type="scientific">Advenella kashmirensis</name>
    <dbReference type="NCBI Taxonomy" id="310575"/>
    <lineage>
        <taxon>Bacteria</taxon>
        <taxon>Pseudomonadati</taxon>
        <taxon>Pseudomonadota</taxon>
        <taxon>Betaproteobacteria</taxon>
        <taxon>Burkholderiales</taxon>
        <taxon>Alcaligenaceae</taxon>
    </lineage>
</organism>
<dbReference type="GO" id="GO:0047429">
    <property type="term" value="F:nucleoside triphosphate diphosphatase activity"/>
    <property type="evidence" value="ECO:0007669"/>
    <property type="project" value="InterPro"/>
</dbReference>
<evidence type="ECO:0000313" key="2">
    <source>
        <dbReference type="Proteomes" id="UP000264036"/>
    </source>
</evidence>
<proteinExistence type="predicted"/>
<sequence length="122" mass="13961">MPDIMKPTLTSICEQLETFAKARDWDQYHSPKNIAMALSVEAAELVEIFQWKTEAESATLNEQDQLAARHEIADVLLYLLTISRVLNIDILQAAQEKLQLNAQKYPVRKSKGNAKKYDRLDD</sequence>
<reference evidence="1 2" key="1">
    <citation type="journal article" date="2018" name="Nat. Biotechnol.">
        <title>A standardized bacterial taxonomy based on genome phylogeny substantially revises the tree of life.</title>
        <authorList>
            <person name="Parks D.H."/>
            <person name="Chuvochina M."/>
            <person name="Waite D.W."/>
            <person name="Rinke C."/>
            <person name="Skarshewski A."/>
            <person name="Chaumeil P.A."/>
            <person name="Hugenholtz P."/>
        </authorList>
    </citation>
    <scope>NUCLEOTIDE SEQUENCE [LARGE SCALE GENOMIC DNA]</scope>
    <source>
        <strain evidence="1">UBA10707</strain>
    </source>
</reference>
<dbReference type="AlphaFoldDB" id="A0A356LE03"/>
<dbReference type="PANTHER" id="PTHR46523:SF1">
    <property type="entry name" value="DCTP PYROPHOSPHATASE 1"/>
    <property type="match status" value="1"/>
</dbReference>
<dbReference type="PIRSF" id="PIRSF029826">
    <property type="entry name" value="UCP029826_pph"/>
    <property type="match status" value="1"/>
</dbReference>
<name>A0A356LE03_9BURK</name>
<protein>
    <submittedName>
        <fullName evidence="1">Nucleotide pyrophosphohydrolase</fullName>
    </submittedName>
</protein>
<dbReference type="PANTHER" id="PTHR46523">
    <property type="entry name" value="DCTP PYROPHOSPHATASE 1"/>
    <property type="match status" value="1"/>
</dbReference>
<dbReference type="InterPro" id="IPR025984">
    <property type="entry name" value="DCTPP"/>
</dbReference>
<evidence type="ECO:0000313" key="1">
    <source>
        <dbReference type="EMBL" id="HBP28745.1"/>
    </source>
</evidence>
<keyword evidence="1" id="KW-0378">Hydrolase</keyword>
<accession>A0A356LE03</accession>
<dbReference type="Pfam" id="PF12643">
    <property type="entry name" value="MazG-like"/>
    <property type="match status" value="1"/>
</dbReference>
<dbReference type="InterPro" id="IPR052555">
    <property type="entry name" value="dCTP_Pyrophosphatase"/>
</dbReference>
<dbReference type="SUPFAM" id="SSF101386">
    <property type="entry name" value="all-alpha NTP pyrophosphatases"/>
    <property type="match status" value="1"/>
</dbReference>
<dbReference type="EMBL" id="DOEK01000008">
    <property type="protein sequence ID" value="HBP28745.1"/>
    <property type="molecule type" value="Genomic_DNA"/>
</dbReference>
<dbReference type="Gene3D" id="1.10.287.1080">
    <property type="entry name" value="MazG-like"/>
    <property type="match status" value="1"/>
</dbReference>
<dbReference type="Proteomes" id="UP000264036">
    <property type="component" value="Unassembled WGS sequence"/>
</dbReference>
<dbReference type="GO" id="GO:0009143">
    <property type="term" value="P:nucleoside triphosphate catabolic process"/>
    <property type="evidence" value="ECO:0007669"/>
    <property type="project" value="InterPro"/>
</dbReference>
<dbReference type="CDD" id="cd11537">
    <property type="entry name" value="NTP-PPase_RS21-C6_like"/>
    <property type="match status" value="1"/>
</dbReference>
<comment type="caution">
    <text evidence="1">The sequence shown here is derived from an EMBL/GenBank/DDBJ whole genome shotgun (WGS) entry which is preliminary data.</text>
</comment>